<dbReference type="Gene3D" id="2.20.25.10">
    <property type="match status" value="1"/>
</dbReference>
<feature type="binding site" evidence="10">
    <location>
        <position position="36"/>
    </location>
    <ligand>
        <name>Zn(2+)</name>
        <dbReference type="ChEBI" id="CHEBI:29105"/>
        <label>1</label>
    </ligand>
</feature>
<dbReference type="InterPro" id="IPR012164">
    <property type="entry name" value="Rpa12/Rpb9/Rpc10/TFS"/>
</dbReference>
<evidence type="ECO:0000256" key="5">
    <source>
        <dbReference type="ARBA" id="ARBA00022833"/>
    </source>
</evidence>
<feature type="binding site" evidence="10">
    <location>
        <position position="80"/>
    </location>
    <ligand>
        <name>Zn(2+)</name>
        <dbReference type="ChEBI" id="CHEBI:29105"/>
        <label>2</label>
    </ligand>
</feature>
<keyword evidence="3 10" id="KW-0479">Metal-binding</keyword>
<feature type="binding site" evidence="10">
    <location>
        <position position="108"/>
    </location>
    <ligand>
        <name>Zn(2+)</name>
        <dbReference type="ChEBI" id="CHEBI:29105"/>
        <label>2</label>
    </ligand>
</feature>
<organism evidence="13 14">
    <name type="scientific">Plectus sambesii</name>
    <dbReference type="NCBI Taxonomy" id="2011161"/>
    <lineage>
        <taxon>Eukaryota</taxon>
        <taxon>Metazoa</taxon>
        <taxon>Ecdysozoa</taxon>
        <taxon>Nematoda</taxon>
        <taxon>Chromadorea</taxon>
        <taxon>Plectida</taxon>
        <taxon>Plectina</taxon>
        <taxon>Plectoidea</taxon>
        <taxon>Plectidae</taxon>
        <taxon>Plectus</taxon>
    </lineage>
</organism>
<evidence type="ECO:0000256" key="6">
    <source>
        <dbReference type="ARBA" id="ARBA00023163"/>
    </source>
</evidence>
<dbReference type="GO" id="GO:0003899">
    <property type="term" value="F:DNA-directed RNA polymerase activity"/>
    <property type="evidence" value="ECO:0007669"/>
    <property type="project" value="InterPro"/>
</dbReference>
<feature type="binding site" evidence="10">
    <location>
        <position position="14"/>
    </location>
    <ligand>
        <name>Zn(2+)</name>
        <dbReference type="ChEBI" id="CHEBI:29105"/>
        <label>1</label>
    </ligand>
</feature>
<keyword evidence="7 9" id="KW-0539">Nucleus</keyword>
<evidence type="ECO:0000256" key="11">
    <source>
        <dbReference type="PIRSR" id="PIRSR005586-2"/>
    </source>
</evidence>
<keyword evidence="2 9" id="KW-0240">DNA-directed RNA polymerase</keyword>
<comment type="subcellular location">
    <subcellularLocation>
        <location evidence="1">Nucleus</location>
        <location evidence="1">Nucleolus</location>
    </subcellularLocation>
</comment>
<evidence type="ECO:0000256" key="7">
    <source>
        <dbReference type="ARBA" id="ARBA00023242"/>
    </source>
</evidence>
<sequence>MSVKCQFVAEEDFCAECGAILPLPQRAPATIVCGLCKAQWNVKPMLNKLVYRMEQVYEKTVAESSESVGNAEGPEEERTCTKCGHNRMSYSTRQTRSADEGMTVFYSCVKCGHKDIEYA</sequence>
<protein>
    <recommendedName>
        <fullName evidence="9">DNA-directed RNA polymerase subunit</fullName>
    </recommendedName>
</protein>
<dbReference type="PROSITE" id="PS01030">
    <property type="entry name" value="RNA_POL_M_15KD"/>
    <property type="match status" value="1"/>
</dbReference>
<evidence type="ECO:0000256" key="4">
    <source>
        <dbReference type="ARBA" id="ARBA00022771"/>
    </source>
</evidence>
<dbReference type="AlphaFoldDB" id="A0A914VFA1"/>
<dbReference type="Pfam" id="PF01096">
    <property type="entry name" value="Zn_ribbon_TFIIS"/>
    <property type="match status" value="1"/>
</dbReference>
<feature type="binding site" evidence="10">
    <location>
        <position position="33"/>
    </location>
    <ligand>
        <name>Zn(2+)</name>
        <dbReference type="ChEBI" id="CHEBI:29105"/>
        <label>1</label>
    </ligand>
</feature>
<dbReference type="PANTHER" id="PTHR11239:SF14">
    <property type="entry name" value="DNA-DIRECTED RNA POLYMERASE I SUBUNIT RPA12"/>
    <property type="match status" value="1"/>
</dbReference>
<evidence type="ECO:0000256" key="10">
    <source>
        <dbReference type="PIRSR" id="PIRSR005586-1"/>
    </source>
</evidence>
<dbReference type="CDD" id="cd10507">
    <property type="entry name" value="Zn-ribbon_RPA12"/>
    <property type="match status" value="1"/>
</dbReference>
<dbReference type="Proteomes" id="UP000887566">
    <property type="component" value="Unplaced"/>
</dbReference>
<name>A0A914VFA1_9BILA</name>
<dbReference type="GO" id="GO:0003676">
    <property type="term" value="F:nucleic acid binding"/>
    <property type="evidence" value="ECO:0007669"/>
    <property type="project" value="InterPro"/>
</dbReference>
<dbReference type="WBParaSite" id="PSAMB.scaffold1881size26999.g15345.t1">
    <property type="protein sequence ID" value="PSAMB.scaffold1881size26999.g15345.t1"/>
    <property type="gene ID" value="PSAMB.scaffold1881size26999.g15345"/>
</dbReference>
<feature type="domain" description="TFIIS-type" evidence="12">
    <location>
        <begin position="76"/>
        <end position="116"/>
    </location>
</feature>
<evidence type="ECO:0000313" key="14">
    <source>
        <dbReference type="WBParaSite" id="PSAMB.scaffold1881size26999.g15345.t1"/>
    </source>
</evidence>
<dbReference type="PANTHER" id="PTHR11239">
    <property type="entry name" value="DNA-DIRECTED RNA POLYMERASE"/>
    <property type="match status" value="1"/>
</dbReference>
<feature type="binding site" evidence="10">
    <location>
        <position position="83"/>
    </location>
    <ligand>
        <name>Zn(2+)</name>
        <dbReference type="ChEBI" id="CHEBI:29105"/>
        <label>2</label>
    </ligand>
</feature>
<accession>A0A914VFA1</accession>
<feature type="binding site" evidence="10">
    <location>
        <position position="111"/>
    </location>
    <ligand>
        <name>Zn(2+)</name>
        <dbReference type="ChEBI" id="CHEBI:29105"/>
        <label>2</label>
    </ligand>
</feature>
<evidence type="ECO:0000259" key="12">
    <source>
        <dbReference type="PROSITE" id="PS51133"/>
    </source>
</evidence>
<keyword evidence="4 11" id="KW-0863">Zinc-finger</keyword>
<feature type="binding site" evidence="10">
    <location>
        <position position="17"/>
    </location>
    <ligand>
        <name>Zn(2+)</name>
        <dbReference type="ChEBI" id="CHEBI:29105"/>
        <label>1</label>
    </ligand>
</feature>
<feature type="zinc finger region" description="C4-type" evidence="11">
    <location>
        <begin position="14"/>
        <end position="36"/>
    </location>
</feature>
<reference evidence="14 15" key="1">
    <citation type="submission" date="2022-11" db="UniProtKB">
        <authorList>
            <consortium name="WormBaseParasite"/>
        </authorList>
    </citation>
    <scope>IDENTIFICATION</scope>
</reference>
<evidence type="ECO:0000313" key="13">
    <source>
        <dbReference type="Proteomes" id="UP000887566"/>
    </source>
</evidence>
<dbReference type="GO" id="GO:0008270">
    <property type="term" value="F:zinc ion binding"/>
    <property type="evidence" value="ECO:0007669"/>
    <property type="project" value="UniProtKB-KW"/>
</dbReference>
<dbReference type="GO" id="GO:0006363">
    <property type="term" value="P:termination of RNA polymerase I transcription"/>
    <property type="evidence" value="ECO:0007669"/>
    <property type="project" value="TreeGrafter"/>
</dbReference>
<proteinExistence type="inferred from homology"/>
<dbReference type="WBParaSite" id="PSAMB.scaffold648size44598.g7771.t1">
    <property type="protein sequence ID" value="PSAMB.scaffold648size44598.g7771.t1"/>
    <property type="gene ID" value="PSAMB.scaffold648size44598.g7771"/>
</dbReference>
<keyword evidence="5 10" id="KW-0862">Zinc</keyword>
<evidence type="ECO:0000256" key="3">
    <source>
        <dbReference type="ARBA" id="ARBA00022723"/>
    </source>
</evidence>
<evidence type="ECO:0000256" key="2">
    <source>
        <dbReference type="ARBA" id="ARBA00022478"/>
    </source>
</evidence>
<dbReference type="SUPFAM" id="SSF57783">
    <property type="entry name" value="Zinc beta-ribbon"/>
    <property type="match status" value="1"/>
</dbReference>
<evidence type="ECO:0000313" key="15">
    <source>
        <dbReference type="WBParaSite" id="PSAMB.scaffold648size44598.g7771.t1"/>
    </source>
</evidence>
<keyword evidence="6 9" id="KW-0804">Transcription</keyword>
<dbReference type="GO" id="GO:0005736">
    <property type="term" value="C:RNA polymerase I complex"/>
    <property type="evidence" value="ECO:0007669"/>
    <property type="project" value="TreeGrafter"/>
</dbReference>
<comment type="function">
    <text evidence="8">Core component of RNA polymerase I (Pol I), a DNA-dependent RNA polymerase which synthesizes ribosomal RNA precursors using the four ribonucleoside triphosphates as substrates. Can mediate Pol I proofreading of the nascent RNA transcript. Anchors into the Pol I active site to monitor transcription fidelity and cleave mis-incorporated 5'-ribonucleotides.</text>
</comment>
<dbReference type="PROSITE" id="PS51133">
    <property type="entry name" value="ZF_TFIIS_2"/>
    <property type="match status" value="1"/>
</dbReference>
<evidence type="ECO:0000256" key="9">
    <source>
        <dbReference type="PIRNR" id="PIRNR005586"/>
    </source>
</evidence>
<dbReference type="InterPro" id="IPR019761">
    <property type="entry name" value="DNA-dir_RNA_pol-M_15_CS"/>
</dbReference>
<comment type="similarity">
    <text evidence="9">Belongs to the archaeal rpoM/eukaryotic RPA12/RPB9/RPC11 RNA polymerase family.</text>
</comment>
<dbReference type="PIRSF" id="PIRSF005586">
    <property type="entry name" value="RNApol_RpoM"/>
    <property type="match status" value="1"/>
</dbReference>
<dbReference type="InterPro" id="IPR001222">
    <property type="entry name" value="Znf_TFIIS"/>
</dbReference>
<evidence type="ECO:0000256" key="1">
    <source>
        <dbReference type="ARBA" id="ARBA00004604"/>
    </source>
</evidence>
<comment type="function">
    <text evidence="9">DNA-dependent RNA polymerase catalyzes the transcription of DNA into RNA using the four ribonucleoside triphosphates as substrates.</text>
</comment>
<evidence type="ECO:0000256" key="8">
    <source>
        <dbReference type="ARBA" id="ARBA00044497"/>
    </source>
</evidence>
<keyword evidence="13" id="KW-1185">Reference proteome</keyword>
<dbReference type="InterPro" id="IPR034004">
    <property type="entry name" value="Zn_ribbon_RPA12_C"/>
</dbReference>
<dbReference type="SMART" id="SM00440">
    <property type="entry name" value="ZnF_C2C2"/>
    <property type="match status" value="1"/>
</dbReference>